<accession>A0A1B1YTP1</accession>
<evidence type="ECO:0000313" key="4">
    <source>
        <dbReference type="Proteomes" id="UP000092952"/>
    </source>
</evidence>
<dbReference type="AlphaFoldDB" id="A0A1B1YTP1"/>
<organism evidence="3 4">
    <name type="scientific">Immundisolibacter cernigliae</name>
    <dbReference type="NCBI Taxonomy" id="1810504"/>
    <lineage>
        <taxon>Bacteria</taxon>
        <taxon>Pseudomonadati</taxon>
        <taxon>Pseudomonadota</taxon>
        <taxon>Gammaproteobacteria</taxon>
        <taxon>Immundisolibacterales</taxon>
        <taxon>Immundisolibacteraceae</taxon>
        <taxon>Immundisolibacter</taxon>
    </lineage>
</organism>
<dbReference type="SMART" id="SM00852">
    <property type="entry name" value="MoCF_biosynth"/>
    <property type="match status" value="1"/>
</dbReference>
<proteinExistence type="inferred from homology"/>
<dbReference type="InterPro" id="IPR008136">
    <property type="entry name" value="CinA_C"/>
</dbReference>
<name>A0A1B1YTP1_9GAMM</name>
<dbReference type="InterPro" id="IPR001453">
    <property type="entry name" value="MoaB/Mog_dom"/>
</dbReference>
<comment type="similarity">
    <text evidence="1">Belongs to the CinA family.</text>
</comment>
<dbReference type="HAMAP" id="MF_00226_B">
    <property type="entry name" value="CinA_B"/>
    <property type="match status" value="1"/>
</dbReference>
<dbReference type="Gene3D" id="3.40.980.10">
    <property type="entry name" value="MoaB/Mog-like domain"/>
    <property type="match status" value="1"/>
</dbReference>
<dbReference type="NCBIfam" id="TIGR00199">
    <property type="entry name" value="PncC_domain"/>
    <property type="match status" value="1"/>
</dbReference>
<dbReference type="InterPro" id="IPR050101">
    <property type="entry name" value="CinA"/>
</dbReference>
<sequence length="418" mass="45369">MSIPRLTACIVSTGEEVLRGELIDSNSAELARQLGEAGFEIQLMLTAGDRRMDLDFVLRTALDRAGWVFMTGGLGPTEDDLTAEVVAQLAQVPLQFDLPSWQHVERRFAEFGIPLTENNRKQAMFPAGAQILANPNGTAPGFVASLSLAGDERRVVALPGPPREMQPMLRTFLASLPQARKATHSFMRFLGIGESSLAEAMRPWADQNIELGYRAIFPELELKLYDASEAQIHSLRAFALENFADYLLDFSSLGTPELFARYLTETGQTFAVAESCTGGLVGKIITDLPGASAYFLGGVVSYANSAKHDLLGVDAATLAEHGAVSEPVAQQMARGVRERFGADIGLSITGIAGPDGGTDQKPVGTVWLGRADAHGTAARHRQFVRGREWVRTFAAHDGLRWLMRDWLQARWRATVGGG</sequence>
<gene>
    <name evidence="3" type="ORF">PG2T_07645</name>
</gene>
<dbReference type="Proteomes" id="UP000092952">
    <property type="component" value="Chromosome"/>
</dbReference>
<dbReference type="PANTHER" id="PTHR13939:SF0">
    <property type="entry name" value="NMN AMIDOHYDROLASE-LIKE PROTEIN YFAY"/>
    <property type="match status" value="1"/>
</dbReference>
<dbReference type="EMBL" id="CP014671">
    <property type="protein sequence ID" value="ANX04067.1"/>
    <property type="molecule type" value="Genomic_DNA"/>
</dbReference>
<dbReference type="InterPro" id="IPR036653">
    <property type="entry name" value="CinA-like_C"/>
</dbReference>
<dbReference type="Gene3D" id="3.90.950.20">
    <property type="entry name" value="CinA-like"/>
    <property type="match status" value="1"/>
</dbReference>
<feature type="domain" description="MoaB/Mog" evidence="2">
    <location>
        <begin position="9"/>
        <end position="179"/>
    </location>
</feature>
<dbReference type="STRING" id="1810504.PG2T_07645"/>
<dbReference type="PANTHER" id="PTHR13939">
    <property type="entry name" value="NICOTINAMIDE-NUCLEOTIDE AMIDOHYDROLASE PNCC"/>
    <property type="match status" value="1"/>
</dbReference>
<dbReference type="PIRSF" id="PIRSF006728">
    <property type="entry name" value="CinA"/>
    <property type="match status" value="1"/>
</dbReference>
<dbReference type="KEGG" id="gbi:PG2T_07645"/>
<dbReference type="InterPro" id="IPR008135">
    <property type="entry name" value="Competence-induced_CinA"/>
</dbReference>
<keyword evidence="4" id="KW-1185">Reference proteome</keyword>
<evidence type="ECO:0000313" key="3">
    <source>
        <dbReference type="EMBL" id="ANX04067.1"/>
    </source>
</evidence>
<dbReference type="InterPro" id="IPR036425">
    <property type="entry name" value="MoaB/Mog-like_dom_sf"/>
</dbReference>
<dbReference type="Pfam" id="PF02464">
    <property type="entry name" value="CinA"/>
    <property type="match status" value="1"/>
</dbReference>
<dbReference type="RefSeq" id="WP_068803932.1">
    <property type="nucleotide sequence ID" value="NZ_CP014671.1"/>
</dbReference>
<protein>
    <recommendedName>
        <fullName evidence="1">CinA-like protein</fullName>
    </recommendedName>
</protein>
<dbReference type="FunCoup" id="A0A1B1YTP1">
    <property type="interactions" value="118"/>
</dbReference>
<dbReference type="OrthoDB" id="9801454at2"/>
<dbReference type="Pfam" id="PF00994">
    <property type="entry name" value="MoCF_biosynth"/>
    <property type="match status" value="1"/>
</dbReference>
<evidence type="ECO:0000259" key="2">
    <source>
        <dbReference type="SMART" id="SM00852"/>
    </source>
</evidence>
<dbReference type="NCBIfam" id="TIGR00200">
    <property type="entry name" value="cinA_nterm"/>
    <property type="match status" value="1"/>
</dbReference>
<dbReference type="CDD" id="cd00885">
    <property type="entry name" value="cinA"/>
    <property type="match status" value="1"/>
</dbReference>
<reference evidence="4" key="1">
    <citation type="submission" date="2016-03" db="EMBL/GenBank/DDBJ databases">
        <title>Complete genome sequence of Solimmundus cernigliae, representing a novel lineage of polycyclic aromatic hydrocarbon degraders within the Gammaproteobacteria.</title>
        <authorList>
            <person name="Singleton D.R."/>
            <person name="Dickey A.N."/>
            <person name="Scholl E.H."/>
            <person name="Wright F.A."/>
            <person name="Aitken M.D."/>
        </authorList>
    </citation>
    <scope>NUCLEOTIDE SEQUENCE [LARGE SCALE GENOMIC DNA]</scope>
    <source>
        <strain evidence="4">TR3.2</strain>
    </source>
</reference>
<evidence type="ECO:0000256" key="1">
    <source>
        <dbReference type="HAMAP-Rule" id="MF_00226"/>
    </source>
</evidence>
<dbReference type="SUPFAM" id="SSF53218">
    <property type="entry name" value="Molybdenum cofactor biosynthesis proteins"/>
    <property type="match status" value="1"/>
</dbReference>
<dbReference type="InParanoid" id="A0A1B1YTP1"/>
<dbReference type="SUPFAM" id="SSF142433">
    <property type="entry name" value="CinA-like"/>
    <property type="match status" value="1"/>
</dbReference>